<dbReference type="CDD" id="cd07010">
    <property type="entry name" value="cupin_PMI_type_I_N_bac"/>
    <property type="match status" value="1"/>
</dbReference>
<gene>
    <name evidence="1" type="ORF">BDZ31_001998</name>
</gene>
<dbReference type="EMBL" id="JACHNU010000002">
    <property type="protein sequence ID" value="MBB4662412.1"/>
    <property type="molecule type" value="Genomic_DNA"/>
</dbReference>
<keyword evidence="1" id="KW-0413">Isomerase</keyword>
<dbReference type="RefSeq" id="WP_183341586.1">
    <property type="nucleotide sequence ID" value="NZ_JACHNU010000002.1"/>
</dbReference>
<evidence type="ECO:0000313" key="1">
    <source>
        <dbReference type="EMBL" id="MBB4662412.1"/>
    </source>
</evidence>
<organism evidence="1 2">
    <name type="scientific">Conexibacter arvalis</name>
    <dbReference type="NCBI Taxonomy" id="912552"/>
    <lineage>
        <taxon>Bacteria</taxon>
        <taxon>Bacillati</taxon>
        <taxon>Actinomycetota</taxon>
        <taxon>Thermoleophilia</taxon>
        <taxon>Solirubrobacterales</taxon>
        <taxon>Conexibacteraceae</taxon>
        <taxon>Conexibacter</taxon>
    </lineage>
</organism>
<name>A0A840ICF2_9ACTN</name>
<sequence length="345" mass="36637">MADNRVPLSYSGGAAIDAFRAAPGTIAGPEDWVGSVWELPAQFARGEGRADWGVSHLPDGRTLRAAIAEDPDGWLGATLAGAIGTPGVLVKLLDAGERLPVHFHPTDAFARRNLGSRYGKTEGWVILDARPGAAVWLGFREEVGLETVRRWVARQDHDAMLAAMNRRDVTAGDAIYVPAGVPHAFGPGILMCELQEPTSFSIHMEHARFGMDDEVATLGLGWETALEELHRRSFAARVGECWAAPWIERTAGESRAEHLFPQASLPFFDAQRLTVRGELALGPPTFGVLVVLAGEGRLRAGDGEQAVAGGQTWVVPHAAGPCRLAGEVEALLCLPPAVGGGTPGS</sequence>
<keyword evidence="2" id="KW-1185">Reference proteome</keyword>
<dbReference type="InterPro" id="IPR011051">
    <property type="entry name" value="RmlC_Cupin_sf"/>
</dbReference>
<dbReference type="SUPFAM" id="SSF51182">
    <property type="entry name" value="RmlC-like cupins"/>
    <property type="match status" value="1"/>
</dbReference>
<accession>A0A840ICF2</accession>
<comment type="caution">
    <text evidence="1">The sequence shown here is derived from an EMBL/GenBank/DDBJ whole genome shotgun (WGS) entry which is preliminary data.</text>
</comment>
<dbReference type="EC" id="5.3.1.8" evidence="1"/>
<dbReference type="InterPro" id="IPR014710">
    <property type="entry name" value="RmlC-like_jellyroll"/>
</dbReference>
<protein>
    <submittedName>
        <fullName evidence="1">Mannose-6-phosphate isomerase</fullName>
        <ecNumber evidence="1">5.3.1.8</ecNumber>
    </submittedName>
</protein>
<dbReference type="GO" id="GO:0004476">
    <property type="term" value="F:mannose-6-phosphate isomerase activity"/>
    <property type="evidence" value="ECO:0007669"/>
    <property type="project" value="UniProtKB-EC"/>
</dbReference>
<dbReference type="Gene3D" id="2.60.120.10">
    <property type="entry name" value="Jelly Rolls"/>
    <property type="match status" value="2"/>
</dbReference>
<dbReference type="Proteomes" id="UP000585272">
    <property type="component" value="Unassembled WGS sequence"/>
</dbReference>
<proteinExistence type="predicted"/>
<reference evidence="1 2" key="1">
    <citation type="submission" date="2020-08" db="EMBL/GenBank/DDBJ databases">
        <title>Genomic Encyclopedia of Archaeal and Bacterial Type Strains, Phase II (KMG-II): from individual species to whole genera.</title>
        <authorList>
            <person name="Goeker M."/>
        </authorList>
    </citation>
    <scope>NUCLEOTIDE SEQUENCE [LARGE SCALE GENOMIC DNA]</scope>
    <source>
        <strain evidence="1 2">DSM 23288</strain>
    </source>
</reference>
<dbReference type="AlphaFoldDB" id="A0A840ICF2"/>
<evidence type="ECO:0000313" key="2">
    <source>
        <dbReference type="Proteomes" id="UP000585272"/>
    </source>
</evidence>